<comment type="caution">
    <text evidence="1">The sequence shown here is derived from an EMBL/GenBank/DDBJ whole genome shotgun (WGS) entry which is preliminary data.</text>
</comment>
<dbReference type="AlphaFoldDB" id="A0A4Z1PLK3"/>
<evidence type="ECO:0000313" key="1">
    <source>
        <dbReference type="EMBL" id="TID23392.1"/>
    </source>
</evidence>
<dbReference type="EMBL" id="SNSC02000006">
    <property type="protein sequence ID" value="TID23392.1"/>
    <property type="molecule type" value="Genomic_DNA"/>
</dbReference>
<dbReference type="Proteomes" id="UP000298493">
    <property type="component" value="Unassembled WGS sequence"/>
</dbReference>
<gene>
    <name evidence="1" type="ORF">E6O75_ATG03028</name>
</gene>
<sequence>MAPWTVEEVESKAQGQACTQCSAVKHNSGEIPHVPEASLRPPHPFLDGLMNAAISGENKGLSTDELSTSVLKLLPSKHHTSIFSHIPFAMSRRFKEERETPQGTIQQSGETFAGFLADASSTQSLIPKDLQSLT</sequence>
<protein>
    <submittedName>
        <fullName evidence="1">Uncharacterized protein</fullName>
    </submittedName>
</protein>
<proteinExistence type="predicted"/>
<keyword evidence="2" id="KW-1185">Reference proteome</keyword>
<reference evidence="1 2" key="1">
    <citation type="submission" date="2019-04" db="EMBL/GenBank/DDBJ databases">
        <title>High contiguity whole genome sequence and gene annotation resource for two Venturia nashicola isolates.</title>
        <authorList>
            <person name="Prokchorchik M."/>
            <person name="Won K."/>
            <person name="Lee Y."/>
            <person name="Choi E.D."/>
            <person name="Segonzac C."/>
            <person name="Sohn K.H."/>
        </authorList>
    </citation>
    <scope>NUCLEOTIDE SEQUENCE [LARGE SCALE GENOMIC DNA]</scope>
    <source>
        <strain evidence="1 2">PRI2</strain>
    </source>
</reference>
<evidence type="ECO:0000313" key="2">
    <source>
        <dbReference type="Proteomes" id="UP000298493"/>
    </source>
</evidence>
<accession>A0A4Z1PLK3</accession>
<organism evidence="1 2">
    <name type="scientific">Venturia nashicola</name>
    <dbReference type="NCBI Taxonomy" id="86259"/>
    <lineage>
        <taxon>Eukaryota</taxon>
        <taxon>Fungi</taxon>
        <taxon>Dikarya</taxon>
        <taxon>Ascomycota</taxon>
        <taxon>Pezizomycotina</taxon>
        <taxon>Dothideomycetes</taxon>
        <taxon>Pleosporomycetidae</taxon>
        <taxon>Venturiales</taxon>
        <taxon>Venturiaceae</taxon>
        <taxon>Venturia</taxon>
    </lineage>
</organism>
<name>A0A4Z1PLK3_9PEZI</name>